<organism evidence="1 2">
    <name type="scientific">Terrimicrobium sacchariphilum</name>
    <dbReference type="NCBI Taxonomy" id="690879"/>
    <lineage>
        <taxon>Bacteria</taxon>
        <taxon>Pseudomonadati</taxon>
        <taxon>Verrucomicrobiota</taxon>
        <taxon>Terrimicrobiia</taxon>
        <taxon>Terrimicrobiales</taxon>
        <taxon>Terrimicrobiaceae</taxon>
        <taxon>Terrimicrobium</taxon>
    </lineage>
</organism>
<dbReference type="Pfam" id="PF09720">
    <property type="entry name" value="Unstab_antitox"/>
    <property type="match status" value="1"/>
</dbReference>
<dbReference type="Proteomes" id="UP000076023">
    <property type="component" value="Unassembled WGS sequence"/>
</dbReference>
<comment type="caution">
    <text evidence="1">The sequence shown here is derived from an EMBL/GenBank/DDBJ whole genome shotgun (WGS) entry which is preliminary data.</text>
</comment>
<evidence type="ECO:0000313" key="2">
    <source>
        <dbReference type="Proteomes" id="UP000076023"/>
    </source>
</evidence>
<dbReference type="RefSeq" id="WP_075078323.1">
    <property type="nucleotide sequence ID" value="NZ_BDCO01000002.1"/>
</dbReference>
<dbReference type="OrthoDB" id="200227at2"/>
<keyword evidence="2" id="KW-1185">Reference proteome</keyword>
<reference evidence="2" key="1">
    <citation type="journal article" date="2017" name="Genome Announc.">
        <title>Draft Genome Sequence of Terrimicrobium sacchariphilum NM-5T, a Facultative Anaerobic Soil Bacterium of the Class Spartobacteria.</title>
        <authorList>
            <person name="Qiu Y.L."/>
            <person name="Tourlousse D.M."/>
            <person name="Matsuura N."/>
            <person name="Ohashi A."/>
            <person name="Sekiguchi Y."/>
        </authorList>
    </citation>
    <scope>NUCLEOTIDE SEQUENCE [LARGE SCALE GENOMIC DNA]</scope>
    <source>
        <strain evidence="2">NM-5</strain>
    </source>
</reference>
<protein>
    <submittedName>
        <fullName evidence="1">Putative addiction module component</fullName>
    </submittedName>
</protein>
<dbReference type="EMBL" id="BDCO01000002">
    <property type="protein sequence ID" value="GAT32492.1"/>
    <property type="molecule type" value="Genomic_DNA"/>
</dbReference>
<proteinExistence type="predicted"/>
<accession>A0A146G505</accession>
<dbReference type="AlphaFoldDB" id="A0A146G505"/>
<sequence>MSATVDLQQMTVAEKLRLMEALWRDLSREDLASPAWHGEILAERDRLIAAGKEQFIDWETAKKQLRQELP</sequence>
<dbReference type="STRING" id="690879.TSACC_2891"/>
<gene>
    <name evidence="1" type="ORF">TSACC_2891</name>
</gene>
<evidence type="ECO:0000313" key="1">
    <source>
        <dbReference type="EMBL" id="GAT32492.1"/>
    </source>
</evidence>
<dbReference type="InParanoid" id="A0A146G505"/>
<name>A0A146G505_TERSA</name>
<dbReference type="InterPro" id="IPR013406">
    <property type="entry name" value="CHP02574_addiction_mod"/>
</dbReference>